<evidence type="ECO:0000313" key="3">
    <source>
        <dbReference type="Proteomes" id="UP001139369"/>
    </source>
</evidence>
<keyword evidence="1" id="KW-0732">Signal</keyword>
<keyword evidence="3" id="KW-1185">Reference proteome</keyword>
<proteinExistence type="predicted"/>
<dbReference type="AlphaFoldDB" id="A0A9X2AJ68"/>
<name>A0A9X2AJ68_9FLAO</name>
<feature type="signal peptide" evidence="1">
    <location>
        <begin position="1"/>
        <end position="23"/>
    </location>
</feature>
<feature type="chain" id="PRO_5040792899" evidence="1">
    <location>
        <begin position="24"/>
        <end position="115"/>
    </location>
</feature>
<evidence type="ECO:0000256" key="1">
    <source>
        <dbReference type="SAM" id="SignalP"/>
    </source>
</evidence>
<sequence length="115" mass="12971">MKSLKTFIAVIAISLSTVFSTSATEKNPSEITKELRIEIVSILGDKIPVTFNKPTTVEVSFMINNRNEIVIISVDSDISEFSSFIKKKLNYKKLDIKSVKKGEIYKMPIKIKSNK</sequence>
<accession>A0A9X2AJ68</accession>
<dbReference type="EMBL" id="JAKQYM010000001">
    <property type="protein sequence ID" value="MCI2228088.1"/>
    <property type="molecule type" value="Genomic_DNA"/>
</dbReference>
<dbReference type="Proteomes" id="UP001139369">
    <property type="component" value="Unassembled WGS sequence"/>
</dbReference>
<comment type="caution">
    <text evidence="2">The sequence shown here is derived from an EMBL/GenBank/DDBJ whole genome shotgun (WGS) entry which is preliminary data.</text>
</comment>
<protein>
    <submittedName>
        <fullName evidence="2">Uncharacterized protein</fullName>
    </submittedName>
</protein>
<reference evidence="2" key="1">
    <citation type="submission" date="2022-02" db="EMBL/GenBank/DDBJ databases">
        <title>Polaribacter sp. MSW13, isolated from seawater.</title>
        <authorList>
            <person name="Kristyanto S."/>
            <person name="Jung J."/>
            <person name="Jeon C.O."/>
        </authorList>
    </citation>
    <scope>NUCLEOTIDE SEQUENCE</scope>
    <source>
        <strain evidence="2">MSW13</strain>
    </source>
</reference>
<organism evidence="2 3">
    <name type="scientific">Polaribacter marinus</name>
    <dbReference type="NCBI Taxonomy" id="2916838"/>
    <lineage>
        <taxon>Bacteria</taxon>
        <taxon>Pseudomonadati</taxon>
        <taxon>Bacteroidota</taxon>
        <taxon>Flavobacteriia</taxon>
        <taxon>Flavobacteriales</taxon>
        <taxon>Flavobacteriaceae</taxon>
    </lineage>
</organism>
<dbReference type="RefSeq" id="WP_242177201.1">
    <property type="nucleotide sequence ID" value="NZ_JAKQYM010000001.1"/>
</dbReference>
<gene>
    <name evidence="2" type="ORF">MC378_02835</name>
</gene>
<evidence type="ECO:0000313" key="2">
    <source>
        <dbReference type="EMBL" id="MCI2228088.1"/>
    </source>
</evidence>